<dbReference type="PANTHER" id="PTHR30250">
    <property type="entry name" value="PST FAMILY PREDICTED COLANIC ACID TRANSPORTER"/>
    <property type="match status" value="1"/>
</dbReference>
<keyword evidence="5 6" id="KW-0472">Membrane</keyword>
<dbReference type="PANTHER" id="PTHR30250:SF28">
    <property type="entry name" value="POLYSACCHARIDE BIOSYNTHESIS PROTEIN"/>
    <property type="match status" value="1"/>
</dbReference>
<comment type="subcellular location">
    <subcellularLocation>
        <location evidence="1">Cell membrane</location>
        <topology evidence="1">Multi-pass membrane protein</topology>
    </subcellularLocation>
</comment>
<feature type="transmembrane region" description="Helical" evidence="6">
    <location>
        <begin position="252"/>
        <end position="274"/>
    </location>
</feature>
<proteinExistence type="predicted"/>
<keyword evidence="3 6" id="KW-0812">Transmembrane</keyword>
<evidence type="ECO:0000313" key="7">
    <source>
        <dbReference type="EMBL" id="NVN19416.1"/>
    </source>
</evidence>
<evidence type="ECO:0000256" key="4">
    <source>
        <dbReference type="ARBA" id="ARBA00022989"/>
    </source>
</evidence>
<comment type="caution">
    <text evidence="7">The sequence shown here is derived from an EMBL/GenBank/DDBJ whole genome shotgun (WGS) entry which is preliminary data.</text>
</comment>
<dbReference type="GO" id="GO:0005886">
    <property type="term" value="C:plasma membrane"/>
    <property type="evidence" value="ECO:0007669"/>
    <property type="project" value="UniProtKB-SubCell"/>
</dbReference>
<feature type="transmembrane region" description="Helical" evidence="6">
    <location>
        <begin position="119"/>
        <end position="136"/>
    </location>
</feature>
<evidence type="ECO:0000256" key="5">
    <source>
        <dbReference type="ARBA" id="ARBA00023136"/>
    </source>
</evidence>
<dbReference type="GO" id="GO:0016853">
    <property type="term" value="F:isomerase activity"/>
    <property type="evidence" value="ECO:0007669"/>
    <property type="project" value="UniProtKB-KW"/>
</dbReference>
<feature type="transmembrane region" description="Helical" evidence="6">
    <location>
        <begin position="156"/>
        <end position="172"/>
    </location>
</feature>
<evidence type="ECO:0000256" key="6">
    <source>
        <dbReference type="SAM" id="Phobius"/>
    </source>
</evidence>
<feature type="transmembrane region" description="Helical" evidence="6">
    <location>
        <begin position="87"/>
        <end position="107"/>
    </location>
</feature>
<evidence type="ECO:0000256" key="3">
    <source>
        <dbReference type="ARBA" id="ARBA00022692"/>
    </source>
</evidence>
<keyword evidence="7" id="KW-0413">Isomerase</keyword>
<protein>
    <submittedName>
        <fullName evidence="7">Sugar isomerase</fullName>
    </submittedName>
</protein>
<feature type="transmembrane region" description="Helical" evidence="6">
    <location>
        <begin position="215"/>
        <end position="232"/>
    </location>
</feature>
<evidence type="ECO:0000256" key="2">
    <source>
        <dbReference type="ARBA" id="ARBA00022475"/>
    </source>
</evidence>
<feature type="transmembrane region" description="Helical" evidence="6">
    <location>
        <begin position="384"/>
        <end position="405"/>
    </location>
</feature>
<feature type="transmembrane region" description="Helical" evidence="6">
    <location>
        <begin position="47"/>
        <end position="75"/>
    </location>
</feature>
<evidence type="ECO:0000313" key="8">
    <source>
        <dbReference type="Proteomes" id="UP000558089"/>
    </source>
</evidence>
<keyword evidence="8" id="KW-1185">Reference proteome</keyword>
<feature type="transmembrane region" description="Helical" evidence="6">
    <location>
        <begin position="16"/>
        <end position="35"/>
    </location>
</feature>
<organism evidence="7 8">
    <name type="scientific">Flagellimonas chongwuensis</name>
    <dbReference type="NCBI Taxonomy" id="2697365"/>
    <lineage>
        <taxon>Bacteria</taxon>
        <taxon>Pseudomonadati</taxon>
        <taxon>Bacteroidota</taxon>
        <taxon>Flavobacteriia</taxon>
        <taxon>Flavobacteriales</taxon>
        <taxon>Flavobacteriaceae</taxon>
        <taxon>Flagellimonas</taxon>
    </lineage>
</organism>
<dbReference type="Proteomes" id="UP000558089">
    <property type="component" value="Unassembled WGS sequence"/>
</dbReference>
<keyword evidence="2" id="KW-1003">Cell membrane</keyword>
<feature type="transmembrane region" description="Helical" evidence="6">
    <location>
        <begin position="333"/>
        <end position="353"/>
    </location>
</feature>
<feature type="transmembrane region" description="Helical" evidence="6">
    <location>
        <begin position="294"/>
        <end position="321"/>
    </location>
</feature>
<accession>A0A850NJS6</accession>
<dbReference type="AlphaFoldDB" id="A0A850NJS6"/>
<name>A0A850NJS6_9FLAO</name>
<sequence>MTVFSVVKKRVSPQQLFMLSALLVNGGNYIYNLLLGRILGPEAFADAALLVTLLLVLSFLGMTFQLVTAKFVAALPQEQWESFRNRIGVLALVIGCVLGAAVFFAAPFLQNILQTENPLMFQIFGIGVPLYFVMSVNRGQYQGEESFAKLSISYQSEMWGRLLITLLAFLIVRDHFGVLVSFGILGSLALGLFPFKKLRFNVARTTSPDLEWGKVRTFMLITACYELTQIIINNSDIILVKHFFQAQEAGLYASLALIGRVVYFVAWMFVMLLLPTVVRLKKEGKPTGHILFKYVGYIGLLSSVIVVVCATFPELIITLLFGDAYLSMASLLWQYALATSLFAVANIFTYYFLSLDQYRPIWFSAILGVSQIVLIVFFHSSLALVVQLQILVMLVLLAVQILYFLSHRR</sequence>
<dbReference type="EMBL" id="WYET01000007">
    <property type="protein sequence ID" value="NVN19416.1"/>
    <property type="molecule type" value="Genomic_DNA"/>
</dbReference>
<dbReference type="RefSeq" id="WP_176620977.1">
    <property type="nucleotide sequence ID" value="NZ_WYET01000007.1"/>
</dbReference>
<keyword evidence="4 6" id="KW-1133">Transmembrane helix</keyword>
<feature type="transmembrane region" description="Helical" evidence="6">
    <location>
        <begin position="360"/>
        <end position="378"/>
    </location>
</feature>
<dbReference type="InterPro" id="IPR050833">
    <property type="entry name" value="Poly_Biosynth_Transport"/>
</dbReference>
<reference evidence="7 8" key="1">
    <citation type="submission" date="2020-01" db="EMBL/GenBank/DDBJ databases">
        <title>Draft Genome Analysis of Muricauda sp. HICW Isolated from coastal seawater of PR China.</title>
        <authorList>
            <person name="Chen M.-X."/>
        </authorList>
    </citation>
    <scope>NUCLEOTIDE SEQUENCE [LARGE SCALE GENOMIC DNA]</scope>
    <source>
        <strain evidence="7 8">HICW</strain>
    </source>
</reference>
<feature type="transmembrane region" description="Helical" evidence="6">
    <location>
        <begin position="178"/>
        <end position="195"/>
    </location>
</feature>
<evidence type="ECO:0000256" key="1">
    <source>
        <dbReference type="ARBA" id="ARBA00004651"/>
    </source>
</evidence>
<gene>
    <name evidence="7" type="ORF">GUA46_13785</name>
</gene>